<dbReference type="SUPFAM" id="SSF46689">
    <property type="entry name" value="Homeodomain-like"/>
    <property type="match status" value="1"/>
</dbReference>
<keyword evidence="7" id="KW-1185">Reference proteome</keyword>
<dbReference type="AlphaFoldDB" id="A0A849HVP0"/>
<dbReference type="SUPFAM" id="SSF48498">
    <property type="entry name" value="Tetracyclin repressor-like, C-terminal domain"/>
    <property type="match status" value="1"/>
</dbReference>
<dbReference type="PANTHER" id="PTHR30055:SF234">
    <property type="entry name" value="HTH-TYPE TRANSCRIPTIONAL REGULATOR BETI"/>
    <property type="match status" value="1"/>
</dbReference>
<feature type="DNA-binding region" description="H-T-H motif" evidence="4">
    <location>
        <begin position="41"/>
        <end position="60"/>
    </location>
</feature>
<dbReference type="EMBL" id="JABEPP010000001">
    <property type="protein sequence ID" value="NNM71606.1"/>
    <property type="molecule type" value="Genomic_DNA"/>
</dbReference>
<feature type="domain" description="HTH tetR-type" evidence="5">
    <location>
        <begin position="18"/>
        <end position="78"/>
    </location>
</feature>
<protein>
    <submittedName>
        <fullName evidence="6">TetR/AcrR family transcriptional regulator</fullName>
    </submittedName>
</protein>
<keyword evidence="1" id="KW-0805">Transcription regulation</keyword>
<evidence type="ECO:0000256" key="2">
    <source>
        <dbReference type="ARBA" id="ARBA00023125"/>
    </source>
</evidence>
<dbReference type="Pfam" id="PF17932">
    <property type="entry name" value="TetR_C_24"/>
    <property type="match status" value="1"/>
</dbReference>
<dbReference type="InterPro" id="IPR009057">
    <property type="entry name" value="Homeodomain-like_sf"/>
</dbReference>
<dbReference type="PRINTS" id="PR00455">
    <property type="entry name" value="HTHTETR"/>
</dbReference>
<accession>A0A849HVP0</accession>
<dbReference type="InterPro" id="IPR001647">
    <property type="entry name" value="HTH_TetR"/>
</dbReference>
<keyword evidence="2 4" id="KW-0238">DNA-binding</keyword>
<keyword evidence="3" id="KW-0804">Transcription</keyword>
<dbReference type="GO" id="GO:0003700">
    <property type="term" value="F:DNA-binding transcription factor activity"/>
    <property type="evidence" value="ECO:0007669"/>
    <property type="project" value="TreeGrafter"/>
</dbReference>
<dbReference type="Gene3D" id="1.10.10.60">
    <property type="entry name" value="Homeodomain-like"/>
    <property type="match status" value="1"/>
</dbReference>
<dbReference type="InterPro" id="IPR050109">
    <property type="entry name" value="HTH-type_TetR-like_transc_reg"/>
</dbReference>
<dbReference type="PROSITE" id="PS50977">
    <property type="entry name" value="HTH_TETR_2"/>
    <property type="match status" value="1"/>
</dbReference>
<dbReference type="GO" id="GO:0000976">
    <property type="term" value="F:transcription cis-regulatory region binding"/>
    <property type="evidence" value="ECO:0007669"/>
    <property type="project" value="TreeGrafter"/>
</dbReference>
<evidence type="ECO:0000313" key="6">
    <source>
        <dbReference type="EMBL" id="NNM71606.1"/>
    </source>
</evidence>
<dbReference type="RefSeq" id="WP_171217049.1">
    <property type="nucleotide sequence ID" value="NZ_JABEPP010000001.1"/>
</dbReference>
<reference evidence="6 7" key="1">
    <citation type="submission" date="2020-04" db="EMBL/GenBank/DDBJ databases">
        <title>Enterovirga sp. isolate from soil.</title>
        <authorList>
            <person name="Chea S."/>
            <person name="Kim D.-U."/>
        </authorList>
    </citation>
    <scope>NUCLEOTIDE SEQUENCE [LARGE SCALE GENOMIC DNA]</scope>
    <source>
        <strain evidence="6 7">DB1703</strain>
    </source>
</reference>
<dbReference type="Gene3D" id="1.10.357.10">
    <property type="entry name" value="Tetracycline Repressor, domain 2"/>
    <property type="match status" value="1"/>
</dbReference>
<comment type="caution">
    <text evidence="6">The sequence shown here is derived from an EMBL/GenBank/DDBJ whole genome shotgun (WGS) entry which is preliminary data.</text>
</comment>
<dbReference type="InterPro" id="IPR041490">
    <property type="entry name" value="KstR2_TetR_C"/>
</dbReference>
<sequence length="217" mass="24196">MRGGVASLRRPVATSTDSASRTEILDAAAEAFMQKGFAATSIDDVCDLLGATKGRVYHHYRSKTDLFFDVHLRGMEMDLAAVQEAAQQEGAAIDRLRAMASAHITVIIQNFAYQRVAVQGLEMHLAGQTTEQQRATLKHILNLRDKYEKLFSDTIEEAIREGAIPHQNVRIVVKAFFGALNWTTLWYRPRRNQSAADRKALADTIVDFAMSGLRMAK</sequence>
<dbReference type="PANTHER" id="PTHR30055">
    <property type="entry name" value="HTH-TYPE TRANSCRIPTIONAL REGULATOR RUTR"/>
    <property type="match status" value="1"/>
</dbReference>
<proteinExistence type="predicted"/>
<evidence type="ECO:0000313" key="7">
    <source>
        <dbReference type="Proteomes" id="UP000564885"/>
    </source>
</evidence>
<dbReference type="Proteomes" id="UP000564885">
    <property type="component" value="Unassembled WGS sequence"/>
</dbReference>
<gene>
    <name evidence="6" type="ORF">HJG44_04225</name>
</gene>
<organism evidence="6 7">
    <name type="scientific">Enterovirga aerilata</name>
    <dbReference type="NCBI Taxonomy" id="2730920"/>
    <lineage>
        <taxon>Bacteria</taxon>
        <taxon>Pseudomonadati</taxon>
        <taxon>Pseudomonadota</taxon>
        <taxon>Alphaproteobacteria</taxon>
        <taxon>Hyphomicrobiales</taxon>
        <taxon>Methylobacteriaceae</taxon>
        <taxon>Enterovirga</taxon>
    </lineage>
</organism>
<evidence type="ECO:0000256" key="3">
    <source>
        <dbReference type="ARBA" id="ARBA00023163"/>
    </source>
</evidence>
<evidence type="ECO:0000256" key="4">
    <source>
        <dbReference type="PROSITE-ProRule" id="PRU00335"/>
    </source>
</evidence>
<dbReference type="Pfam" id="PF00440">
    <property type="entry name" value="TetR_N"/>
    <property type="match status" value="1"/>
</dbReference>
<evidence type="ECO:0000259" key="5">
    <source>
        <dbReference type="PROSITE" id="PS50977"/>
    </source>
</evidence>
<dbReference type="InterPro" id="IPR036271">
    <property type="entry name" value="Tet_transcr_reg_TetR-rel_C_sf"/>
</dbReference>
<evidence type="ECO:0000256" key="1">
    <source>
        <dbReference type="ARBA" id="ARBA00023015"/>
    </source>
</evidence>
<name>A0A849HVP0_9HYPH</name>